<dbReference type="AlphaFoldDB" id="A0A833VD01"/>
<protein>
    <submittedName>
        <fullName evidence="1">Uncharacterized protein</fullName>
    </submittedName>
</protein>
<name>A0A833VD01_9POAL</name>
<keyword evidence="2" id="KW-1185">Reference proteome</keyword>
<accession>A0A833VD01</accession>
<evidence type="ECO:0000313" key="2">
    <source>
        <dbReference type="Proteomes" id="UP000623129"/>
    </source>
</evidence>
<dbReference type="Proteomes" id="UP000623129">
    <property type="component" value="Unassembled WGS sequence"/>
</dbReference>
<evidence type="ECO:0000313" key="1">
    <source>
        <dbReference type="EMBL" id="KAF3334481.1"/>
    </source>
</evidence>
<dbReference type="EMBL" id="SWLB01000009">
    <property type="protein sequence ID" value="KAF3334481.1"/>
    <property type="molecule type" value="Genomic_DNA"/>
</dbReference>
<comment type="caution">
    <text evidence="1">The sequence shown here is derived from an EMBL/GenBank/DDBJ whole genome shotgun (WGS) entry which is preliminary data.</text>
</comment>
<proteinExistence type="predicted"/>
<gene>
    <name evidence="1" type="ORF">FCM35_KLT21085</name>
</gene>
<organism evidence="1 2">
    <name type="scientific">Carex littledalei</name>
    <dbReference type="NCBI Taxonomy" id="544730"/>
    <lineage>
        <taxon>Eukaryota</taxon>
        <taxon>Viridiplantae</taxon>
        <taxon>Streptophyta</taxon>
        <taxon>Embryophyta</taxon>
        <taxon>Tracheophyta</taxon>
        <taxon>Spermatophyta</taxon>
        <taxon>Magnoliopsida</taxon>
        <taxon>Liliopsida</taxon>
        <taxon>Poales</taxon>
        <taxon>Cyperaceae</taxon>
        <taxon>Cyperoideae</taxon>
        <taxon>Cariceae</taxon>
        <taxon>Carex</taxon>
        <taxon>Carex subgen. Euthyceras</taxon>
    </lineage>
</organism>
<sequence length="179" mass="19756">MRGIWRTRNEVVYGGKARNISTCNLYTRNAVEASKVAYWCGEKQGVKPDAQQQLPPLPGIIPTPNEFLCFVDGSWSDVCNGRTVEWVSQYGMAADATQIEARAVLEGCKLLAKHASGVGTVVSDSKEIVTSVNSSPPGMHDWRASAEVWRIWVMSKEQHGAIELPTAIRKTKTLQWHTG</sequence>
<reference evidence="1" key="1">
    <citation type="submission" date="2020-01" db="EMBL/GenBank/DDBJ databases">
        <title>Genome sequence of Kobresia littledalei, the first chromosome-level genome in the family Cyperaceae.</title>
        <authorList>
            <person name="Qu G."/>
        </authorList>
    </citation>
    <scope>NUCLEOTIDE SEQUENCE</scope>
    <source>
        <strain evidence="1">C.B.Clarke</strain>
        <tissue evidence="1">Leaf</tissue>
    </source>
</reference>